<dbReference type="eggNOG" id="ENOG502S6H8">
    <property type="taxonomic scope" value="Eukaryota"/>
</dbReference>
<comment type="subcellular location">
    <subcellularLocation>
        <location evidence="1">Nucleus</location>
        <location evidence="1">Nucleolus</location>
    </subcellularLocation>
</comment>
<keyword evidence="4 11" id="KW-0408">Iron</keyword>
<sequence>DLVDFPAEDNVKQLQEGVRDVFGTESTVHLYHATQNESRALMPHTDPYDVLVIQLHGSKRWTTCIPDAYATSGSDDTTEDHSDSHPDEKAASSSNDQQQHGHGEAETIKQFNPAQLGQLQEIRRQKQEGCTRYEDRDLRGMRCNEFTLRAGDTMYMPKGIIHYAVSGAEGSSHLTISLERRGLAWADALVYAAHAGADIVDNPAFTKHWQRALQSLISDYRGVQLLEAMPSWHLNTGALCPSHDATKEKDDGTSEEGTTGGEEGEELTAFIGSFMAQCEAMLPHVLESYAKANDLEAFLNPDGIEALADRVCSEDTARAVVSELCAQGKMPVDVTSPRFRKEALANTRQKRATVTASYTCNSACNAGCDGQSCTGCDDSCNTLCDDTCSSCDTSCDICYGQSCSSCDLACNTGCDGGCDGCDLYQCNSGCDSSCDTLWWDCDSSCDESCGWTSCDYSCDDYCDTGCNQGCDYCVATNCNGGCDDSCDGPCNTGCDGSCNTGCDECVGISCDTSCDGSCSCNAGYAGSGTSCSACNTPYYSPSAGASSCTPCGSCSSGQFRANCGGTSGGTCTSCASCPAGQERRGCSGTSSGDCANCNPETYKTTQGTHSCSACGSCSAGYYLSGCGGTSAGSCVGIACTTPPTVNHASFTTSNSRKYPSTATYTCATGYLIESNDKLSCKTDGSWSGVTPHCIGVPCQELALDHGSVSPSGVIRHPNTA</sequence>
<keyword evidence="11" id="KW-0539">Nucleus</keyword>
<dbReference type="GO" id="GO:0042254">
    <property type="term" value="P:ribosome biogenesis"/>
    <property type="evidence" value="ECO:0007669"/>
    <property type="project" value="UniProtKB-KW"/>
</dbReference>
<dbReference type="Pfam" id="PF08007">
    <property type="entry name" value="JmjC_2"/>
    <property type="match status" value="2"/>
</dbReference>
<comment type="catalytic activity">
    <reaction evidence="9">
        <text>L-histidyl-[protein] + 2-oxoglutarate + O2 = (3S)-3-hydroxy-L-histidyl-[protein] + succinate + CO2</text>
        <dbReference type="Rhea" id="RHEA:54256"/>
        <dbReference type="Rhea" id="RHEA-COMP:9745"/>
        <dbReference type="Rhea" id="RHEA-COMP:13840"/>
        <dbReference type="ChEBI" id="CHEBI:15379"/>
        <dbReference type="ChEBI" id="CHEBI:16526"/>
        <dbReference type="ChEBI" id="CHEBI:16810"/>
        <dbReference type="ChEBI" id="CHEBI:29979"/>
        <dbReference type="ChEBI" id="CHEBI:30031"/>
        <dbReference type="ChEBI" id="CHEBI:138021"/>
        <dbReference type="EC" id="1.14.11.79"/>
    </reaction>
</comment>
<evidence type="ECO:0000256" key="3">
    <source>
        <dbReference type="ARBA" id="ARBA00022723"/>
    </source>
</evidence>
<keyword evidence="5" id="KW-1015">Disulfide bond</keyword>
<dbReference type="AlphaFoldDB" id="F2UTN0"/>
<feature type="repeat" description="TNFR-Cys" evidence="10">
    <location>
        <begin position="553"/>
        <end position="594"/>
    </location>
</feature>
<evidence type="ECO:0000256" key="12">
    <source>
        <dbReference type="SAM" id="MobiDB-lite"/>
    </source>
</evidence>
<dbReference type="PANTHER" id="PTHR13096:SF7">
    <property type="entry name" value="RIBOSOMAL OXYGENASE 2"/>
    <property type="match status" value="1"/>
</dbReference>
<keyword evidence="11" id="KW-0805">Transcription regulation</keyword>
<dbReference type="SMART" id="SM00032">
    <property type="entry name" value="CCP"/>
    <property type="match status" value="1"/>
</dbReference>
<comment type="function">
    <text evidence="7">Oxygenase that can act as both a histone lysine demethylase and a ribosomal histidine hydroxylase. Is involved in the demethylation of trimethylated 'Lys-9' on histone H3 (H3K9me3), leading to an increase in ribosomal RNA expression. Also catalyzes the hydroxylation of 60S ribosomal protein L27a on 'His-39'. May play an important role in cell growth and survival. May be involved in ribosome biogenesis, most likely during the assembly process of pre-ribosomal particles.</text>
</comment>
<dbReference type="InterPro" id="IPR035976">
    <property type="entry name" value="Sushi/SCR/CCP_sf"/>
</dbReference>
<feature type="region of interest" description="Disordered" evidence="12">
    <location>
        <begin position="240"/>
        <end position="262"/>
    </location>
</feature>
<dbReference type="InterPro" id="IPR000436">
    <property type="entry name" value="Sushi_SCR_CCP_dom"/>
</dbReference>
<dbReference type="RefSeq" id="XP_004987474.1">
    <property type="nucleotide sequence ID" value="XM_004987417.1"/>
</dbReference>
<dbReference type="PANTHER" id="PTHR13096">
    <property type="entry name" value="MINA53 MYC INDUCED NUCLEAR ANTIGEN"/>
    <property type="match status" value="1"/>
</dbReference>
<dbReference type="GeneID" id="16067993"/>
<dbReference type="CDD" id="cd00033">
    <property type="entry name" value="CCP"/>
    <property type="match status" value="1"/>
</dbReference>
<evidence type="ECO:0000259" key="14">
    <source>
        <dbReference type="PROSITE" id="PS50923"/>
    </source>
</evidence>
<dbReference type="InterPro" id="IPR039994">
    <property type="entry name" value="NO66-like"/>
</dbReference>
<evidence type="ECO:0000313" key="17">
    <source>
        <dbReference type="Proteomes" id="UP000007799"/>
    </source>
</evidence>
<accession>F2UTN0</accession>
<feature type="domain" description="Sushi" evidence="14">
    <location>
        <begin position="637"/>
        <end position="695"/>
    </location>
</feature>
<feature type="domain" description="TNFR-Cys" evidence="13">
    <location>
        <begin position="553"/>
        <end position="594"/>
    </location>
</feature>
<comment type="caution">
    <text evidence="10">Lacks conserved residue(s) required for the propagation of feature annotation.</text>
</comment>
<organism evidence="17">
    <name type="scientific">Salpingoeca rosetta (strain ATCC 50818 / BSB-021)</name>
    <dbReference type="NCBI Taxonomy" id="946362"/>
    <lineage>
        <taxon>Eukaryota</taxon>
        <taxon>Choanoflagellata</taxon>
        <taxon>Craspedida</taxon>
        <taxon>Salpingoecidae</taxon>
        <taxon>Salpingoeca</taxon>
    </lineage>
</organism>
<comment type="cofactor">
    <cofactor evidence="11">
        <name>Fe(2+)</name>
        <dbReference type="ChEBI" id="CHEBI:29033"/>
    </cofactor>
    <text evidence="11">Binds 1 Fe(2+) ion per subunit.</text>
</comment>
<gene>
    <name evidence="16" type="ORF">PTSG_11500</name>
</gene>
<comment type="catalytic activity">
    <reaction evidence="8">
        <text>L-histidyl-[ribosomal protein uL15] + 2-oxoglutarate + O2 = (3S)-3-hydroxy-L-histidyl-[ribosomal protein uL15] + succinate + CO2</text>
        <dbReference type="Rhea" id="RHEA:54024"/>
        <dbReference type="Rhea" id="RHEA-COMP:13760"/>
        <dbReference type="Rhea" id="RHEA-COMP:13761"/>
        <dbReference type="ChEBI" id="CHEBI:15379"/>
        <dbReference type="ChEBI" id="CHEBI:16526"/>
        <dbReference type="ChEBI" id="CHEBI:16810"/>
        <dbReference type="ChEBI" id="CHEBI:29979"/>
        <dbReference type="ChEBI" id="CHEBI:30031"/>
        <dbReference type="ChEBI" id="CHEBI:138021"/>
    </reaction>
</comment>
<keyword evidence="11" id="KW-0804">Transcription</keyword>
<evidence type="ECO:0000313" key="16">
    <source>
        <dbReference type="EMBL" id="EGD73738.1"/>
    </source>
</evidence>
<dbReference type="Gene3D" id="2.60.120.650">
    <property type="entry name" value="Cupin"/>
    <property type="match status" value="2"/>
</dbReference>
<name>F2UTN0_SALR5</name>
<dbReference type="GO" id="GO:0032453">
    <property type="term" value="F:histone H3K4 demethylase activity"/>
    <property type="evidence" value="ECO:0007669"/>
    <property type="project" value="TreeGrafter"/>
</dbReference>
<evidence type="ECO:0000256" key="5">
    <source>
        <dbReference type="ARBA" id="ARBA00023157"/>
    </source>
</evidence>
<feature type="domain" description="JmjC" evidence="15">
    <location>
        <begin position="1"/>
        <end position="197"/>
    </location>
</feature>
<keyword evidence="2" id="KW-0690">Ribosome biogenesis</keyword>
<evidence type="ECO:0000256" key="11">
    <source>
        <dbReference type="RuleBase" id="RU366061"/>
    </source>
</evidence>
<evidence type="ECO:0000256" key="1">
    <source>
        <dbReference type="ARBA" id="ARBA00004604"/>
    </source>
</evidence>
<dbReference type="GO" id="GO:0005506">
    <property type="term" value="F:iron ion binding"/>
    <property type="evidence" value="ECO:0007669"/>
    <property type="project" value="UniProtKB-UniRule"/>
</dbReference>
<dbReference type="SUPFAM" id="SSF51197">
    <property type="entry name" value="Clavaminate synthase-like"/>
    <property type="match status" value="1"/>
</dbReference>
<dbReference type="InterPro" id="IPR003347">
    <property type="entry name" value="JmjC_dom"/>
</dbReference>
<evidence type="ECO:0000256" key="2">
    <source>
        <dbReference type="ARBA" id="ARBA00022517"/>
    </source>
</evidence>
<keyword evidence="3 11" id="KW-0479">Metal-binding</keyword>
<evidence type="ECO:0000256" key="10">
    <source>
        <dbReference type="PROSITE-ProRule" id="PRU00206"/>
    </source>
</evidence>
<evidence type="ECO:0000256" key="9">
    <source>
        <dbReference type="ARBA" id="ARBA00049465"/>
    </source>
</evidence>
<feature type="region of interest" description="Disordered" evidence="12">
    <location>
        <begin position="72"/>
        <end position="113"/>
    </location>
</feature>
<feature type="non-terminal residue" evidence="16">
    <location>
        <position position="1"/>
    </location>
</feature>
<evidence type="ECO:0000259" key="13">
    <source>
        <dbReference type="PROSITE" id="PS50050"/>
    </source>
</evidence>
<dbReference type="Proteomes" id="UP000007799">
    <property type="component" value="Unassembled WGS sequence"/>
</dbReference>
<keyword evidence="11" id="KW-0223">Dioxygenase</keyword>
<dbReference type="KEGG" id="sre:PTSG_11500"/>
<comment type="similarity">
    <text evidence="6">Belongs to the ROX family. MINA53 subfamily.</text>
</comment>
<dbReference type="OrthoDB" id="6127264at2759"/>
<keyword evidence="11" id="KW-0560">Oxidoreductase</keyword>
<dbReference type="GO" id="GO:0051864">
    <property type="term" value="F:histone H3K36 demethylase activity"/>
    <property type="evidence" value="ECO:0007669"/>
    <property type="project" value="TreeGrafter"/>
</dbReference>
<dbReference type="InterPro" id="IPR001368">
    <property type="entry name" value="TNFR/NGFR_Cys_rich_reg"/>
</dbReference>
<keyword evidence="17" id="KW-1185">Reference proteome</keyword>
<dbReference type="SUPFAM" id="SSF57535">
    <property type="entry name" value="Complement control module/SCR domain"/>
    <property type="match status" value="1"/>
</dbReference>
<evidence type="ECO:0000256" key="4">
    <source>
        <dbReference type="ARBA" id="ARBA00023004"/>
    </source>
</evidence>
<dbReference type="PROSITE" id="PS51184">
    <property type="entry name" value="JMJC"/>
    <property type="match status" value="1"/>
</dbReference>
<dbReference type="EMBL" id="GL833074">
    <property type="protein sequence ID" value="EGD73738.1"/>
    <property type="molecule type" value="Genomic_DNA"/>
</dbReference>
<dbReference type="InParanoid" id="F2UTN0"/>
<dbReference type="OMA" id="SCATAND"/>
<dbReference type="EC" id="1.14.11.-" evidence="11"/>
<dbReference type="GO" id="GO:0036139">
    <property type="term" value="F:peptidyl-histidine dioxygenase activity"/>
    <property type="evidence" value="ECO:0007669"/>
    <property type="project" value="UniProtKB-EC"/>
</dbReference>
<dbReference type="PROSITE" id="PS50923">
    <property type="entry name" value="SUSHI"/>
    <property type="match status" value="1"/>
</dbReference>
<dbReference type="GO" id="GO:0005730">
    <property type="term" value="C:nucleolus"/>
    <property type="evidence" value="ECO:0007669"/>
    <property type="project" value="UniProtKB-SubCell"/>
</dbReference>
<evidence type="ECO:0000256" key="8">
    <source>
        <dbReference type="ARBA" id="ARBA00047687"/>
    </source>
</evidence>
<reference evidence="16" key="1">
    <citation type="submission" date="2009-08" db="EMBL/GenBank/DDBJ databases">
        <title>Annotation of Salpingoeca rosetta.</title>
        <authorList>
            <consortium name="The Broad Institute Genome Sequencing Platform"/>
            <person name="Russ C."/>
            <person name="Cuomo C."/>
            <person name="Burger G."/>
            <person name="Gray M.W."/>
            <person name="Holland P.W.H."/>
            <person name="King N."/>
            <person name="Lang F.B.F."/>
            <person name="Roger A.J."/>
            <person name="Ruiz-Trillo I."/>
            <person name="Young S.K."/>
            <person name="Zeng Q."/>
            <person name="Gargeya S."/>
            <person name="Alvarado L."/>
            <person name="Berlin A."/>
            <person name="Chapman S.B."/>
            <person name="Chen Z."/>
            <person name="Freedman E."/>
            <person name="Gellesch M."/>
            <person name="Goldberg J."/>
            <person name="Griggs A."/>
            <person name="Gujja S."/>
            <person name="Heilman E."/>
            <person name="Heiman D."/>
            <person name="Howarth C."/>
            <person name="Mehta T."/>
            <person name="Neiman D."/>
            <person name="Pearson M."/>
            <person name="Roberts A."/>
            <person name="Saif S."/>
            <person name="Shea T."/>
            <person name="Shenoy N."/>
            <person name="Sisk P."/>
            <person name="Stolte C."/>
            <person name="Sykes S."/>
            <person name="White J."/>
            <person name="Yandava C."/>
            <person name="Haas B."/>
            <person name="Nusbaum C."/>
            <person name="Birren B."/>
        </authorList>
    </citation>
    <scope>NUCLEOTIDE SEQUENCE [LARGE SCALE GENOMIC DNA]</scope>
    <source>
        <strain evidence="16">ATCC 50818</strain>
    </source>
</reference>
<dbReference type="STRING" id="946362.F2UTN0"/>
<feature type="non-terminal residue" evidence="16">
    <location>
        <position position="720"/>
    </location>
</feature>
<evidence type="ECO:0000256" key="6">
    <source>
        <dbReference type="ARBA" id="ARBA00034314"/>
    </source>
</evidence>
<proteinExistence type="inferred from homology"/>
<evidence type="ECO:0000259" key="15">
    <source>
        <dbReference type="PROSITE" id="PS51184"/>
    </source>
</evidence>
<feature type="compositionally biased region" description="Basic and acidic residues" evidence="12">
    <location>
        <begin position="79"/>
        <end position="90"/>
    </location>
</feature>
<dbReference type="PROSITE" id="PS50050">
    <property type="entry name" value="TNFR_NGFR_2"/>
    <property type="match status" value="1"/>
</dbReference>
<protein>
    <recommendedName>
        <fullName evidence="11">Bifunctional lysine-specific demethylase and histidyl-hydroxylase</fullName>
        <ecNumber evidence="11">1.14.11.-</ecNumber>
    </recommendedName>
</protein>
<evidence type="ECO:0000256" key="7">
    <source>
        <dbReference type="ARBA" id="ARBA00046256"/>
    </source>
</evidence>